<reference evidence="5" key="1">
    <citation type="journal article" date="2019" name="Int. J. Syst. Evol. Microbiol.">
        <title>The Global Catalogue of Microorganisms (GCM) 10K type strain sequencing project: providing services to taxonomists for standard genome sequencing and annotation.</title>
        <authorList>
            <consortium name="The Broad Institute Genomics Platform"/>
            <consortium name="The Broad Institute Genome Sequencing Center for Infectious Disease"/>
            <person name="Wu L."/>
            <person name="Ma J."/>
        </authorList>
    </citation>
    <scope>NUCLEOTIDE SEQUENCE [LARGE SCALE GENOMIC DNA]</scope>
    <source>
        <strain evidence="5">PCU 347</strain>
    </source>
</reference>
<dbReference type="PANTHER" id="PTHR43639:SF1">
    <property type="entry name" value="SHORT-CHAIN DEHYDROGENASE_REDUCTASE FAMILY PROTEIN"/>
    <property type="match status" value="1"/>
</dbReference>
<dbReference type="Gene3D" id="3.40.50.720">
    <property type="entry name" value="NAD(P)-binding Rossmann-like Domain"/>
    <property type="match status" value="1"/>
</dbReference>
<organism evidence="4 5">
    <name type="scientific">Streptomyces andamanensis</name>
    <dbReference type="NCBI Taxonomy" id="1565035"/>
    <lineage>
        <taxon>Bacteria</taxon>
        <taxon>Bacillati</taxon>
        <taxon>Actinomycetota</taxon>
        <taxon>Actinomycetes</taxon>
        <taxon>Kitasatosporales</taxon>
        <taxon>Streptomycetaceae</taxon>
        <taxon>Streptomyces</taxon>
    </lineage>
</organism>
<dbReference type="EC" id="1.1.1.-" evidence="4"/>
<dbReference type="GO" id="GO:0016491">
    <property type="term" value="F:oxidoreductase activity"/>
    <property type="evidence" value="ECO:0007669"/>
    <property type="project" value="UniProtKB-KW"/>
</dbReference>
<dbReference type="SUPFAM" id="SSF51735">
    <property type="entry name" value="NAD(P)-binding Rossmann-fold domains"/>
    <property type="match status" value="1"/>
</dbReference>
<dbReference type="InterPro" id="IPR057326">
    <property type="entry name" value="KR_dom"/>
</dbReference>
<comment type="similarity">
    <text evidence="1">Belongs to the short-chain dehydrogenases/reductases (SDR) family.</text>
</comment>
<feature type="domain" description="Ketoreductase" evidence="3">
    <location>
        <begin position="7"/>
        <end position="188"/>
    </location>
</feature>
<comment type="caution">
    <text evidence="4">The sequence shown here is derived from an EMBL/GenBank/DDBJ whole genome shotgun (WGS) entry which is preliminary data.</text>
</comment>
<evidence type="ECO:0000256" key="1">
    <source>
        <dbReference type="ARBA" id="ARBA00006484"/>
    </source>
</evidence>
<dbReference type="SMART" id="SM00822">
    <property type="entry name" value="PKS_KR"/>
    <property type="match status" value="1"/>
</dbReference>
<keyword evidence="5" id="KW-1185">Reference proteome</keyword>
<dbReference type="InterPro" id="IPR036291">
    <property type="entry name" value="NAD(P)-bd_dom_sf"/>
</dbReference>
<sequence length="246" mass="24630">MSELAGKVALVTGGSRGIGAAVSKRLAADGASVALTYHRDAERAEKIATEITADGGTALALKADSADADALRAAVDHTAEVFGGLDILVNNAGVLPWGPLESVTTEELDRALAVNARGPFLAAQAASAYMGSGGRIISIGTCVTERVSSPGMTLYAMTKAALTGMTKGLARDLGGQGITAVLVQPGPTDTEMNPAKGPGGEMQAGMTAVGRYGTPEEIATTVAHLAGEGGRFITGTAIAVDGGFMV</sequence>
<evidence type="ECO:0000256" key="2">
    <source>
        <dbReference type="ARBA" id="ARBA00023002"/>
    </source>
</evidence>
<keyword evidence="2 4" id="KW-0560">Oxidoreductase</keyword>
<protein>
    <submittedName>
        <fullName evidence="4">SDR family NAD(P)-dependent oxidoreductase</fullName>
        <ecNumber evidence="4">1.1.1.-</ecNumber>
    </submittedName>
</protein>
<accession>A0ABV8TJP6</accession>
<dbReference type="Proteomes" id="UP001595824">
    <property type="component" value="Unassembled WGS sequence"/>
</dbReference>
<evidence type="ECO:0000259" key="3">
    <source>
        <dbReference type="SMART" id="SM00822"/>
    </source>
</evidence>
<evidence type="ECO:0000313" key="5">
    <source>
        <dbReference type="Proteomes" id="UP001595824"/>
    </source>
</evidence>
<dbReference type="PANTHER" id="PTHR43639">
    <property type="entry name" value="OXIDOREDUCTASE, SHORT-CHAIN DEHYDROGENASE/REDUCTASE FAMILY (AFU_ORTHOLOGUE AFUA_5G02870)"/>
    <property type="match status" value="1"/>
</dbReference>
<gene>
    <name evidence="4" type="ORF">ACFPC0_23320</name>
</gene>
<dbReference type="PRINTS" id="PR00080">
    <property type="entry name" value="SDRFAMILY"/>
</dbReference>
<dbReference type="InterPro" id="IPR002347">
    <property type="entry name" value="SDR_fam"/>
</dbReference>
<dbReference type="EMBL" id="JBHSDP010000024">
    <property type="protein sequence ID" value="MFC4330662.1"/>
    <property type="molecule type" value="Genomic_DNA"/>
</dbReference>
<dbReference type="PRINTS" id="PR00081">
    <property type="entry name" value="GDHRDH"/>
</dbReference>
<dbReference type="Pfam" id="PF13561">
    <property type="entry name" value="adh_short_C2"/>
    <property type="match status" value="1"/>
</dbReference>
<proteinExistence type="inferred from homology"/>
<dbReference type="RefSeq" id="WP_026252617.1">
    <property type="nucleotide sequence ID" value="NZ_JBHSDP010000024.1"/>
</dbReference>
<evidence type="ECO:0000313" key="4">
    <source>
        <dbReference type="EMBL" id="MFC4330662.1"/>
    </source>
</evidence>
<name>A0ABV8TJP6_9ACTN</name>